<dbReference type="EMBL" id="JAAVJI010000002">
    <property type="protein sequence ID" value="NJO99966.1"/>
    <property type="molecule type" value="Genomic_DNA"/>
</dbReference>
<evidence type="ECO:0000313" key="7">
    <source>
        <dbReference type="Proteomes" id="UP000746535"/>
    </source>
</evidence>
<comment type="caution">
    <text evidence="6">The sequence shown here is derived from an EMBL/GenBank/DDBJ whole genome shotgun (WGS) entry which is preliminary data.</text>
</comment>
<keyword evidence="3" id="KW-0238">DNA-binding</keyword>
<dbReference type="InterPro" id="IPR050090">
    <property type="entry name" value="Tyrosine_recombinase_XerCD"/>
</dbReference>
<organism evidence="6 7">
    <name type="scientific">Pseudomonas quercus</name>
    <dbReference type="NCBI Taxonomy" id="2722792"/>
    <lineage>
        <taxon>Bacteria</taxon>
        <taxon>Pseudomonadati</taxon>
        <taxon>Pseudomonadota</taxon>
        <taxon>Gammaproteobacteria</taxon>
        <taxon>Pseudomonadales</taxon>
        <taxon>Pseudomonadaceae</taxon>
        <taxon>Pseudomonas</taxon>
    </lineage>
</organism>
<dbReference type="SUPFAM" id="SSF56349">
    <property type="entry name" value="DNA breaking-rejoining enzymes"/>
    <property type="match status" value="1"/>
</dbReference>
<name>A0ABX0Y9P0_9PSED</name>
<evidence type="ECO:0000313" key="6">
    <source>
        <dbReference type="EMBL" id="NJO99966.1"/>
    </source>
</evidence>
<gene>
    <name evidence="6" type="ORF">HBH25_03710</name>
</gene>
<dbReference type="CDD" id="cd01184">
    <property type="entry name" value="INT_C_like_1"/>
    <property type="match status" value="1"/>
</dbReference>
<evidence type="ECO:0000259" key="5">
    <source>
        <dbReference type="PROSITE" id="PS51898"/>
    </source>
</evidence>
<protein>
    <submittedName>
        <fullName evidence="6">Site-specific integrase</fullName>
    </submittedName>
</protein>
<dbReference type="PANTHER" id="PTHR30349">
    <property type="entry name" value="PHAGE INTEGRASE-RELATED"/>
    <property type="match status" value="1"/>
</dbReference>
<dbReference type="PROSITE" id="PS51898">
    <property type="entry name" value="TYR_RECOMBINASE"/>
    <property type="match status" value="1"/>
</dbReference>
<dbReference type="InterPro" id="IPR011010">
    <property type="entry name" value="DNA_brk_join_enz"/>
</dbReference>
<evidence type="ECO:0000256" key="4">
    <source>
        <dbReference type="ARBA" id="ARBA00023172"/>
    </source>
</evidence>
<evidence type="ECO:0000256" key="3">
    <source>
        <dbReference type="ARBA" id="ARBA00023125"/>
    </source>
</evidence>
<keyword evidence="2" id="KW-0229">DNA integration</keyword>
<dbReference type="Gene3D" id="1.10.443.10">
    <property type="entry name" value="Intergrase catalytic core"/>
    <property type="match status" value="1"/>
</dbReference>
<dbReference type="Proteomes" id="UP000746535">
    <property type="component" value="Unassembled WGS sequence"/>
</dbReference>
<keyword evidence="7" id="KW-1185">Reference proteome</keyword>
<comment type="similarity">
    <text evidence="1">Belongs to the 'phage' integrase family.</text>
</comment>
<accession>A0ABX0Y9P0</accession>
<dbReference type="RefSeq" id="WP_168081673.1">
    <property type="nucleotide sequence ID" value="NZ_JAAVJI010000002.1"/>
</dbReference>
<dbReference type="InterPro" id="IPR002104">
    <property type="entry name" value="Integrase_catalytic"/>
</dbReference>
<dbReference type="Pfam" id="PF00589">
    <property type="entry name" value="Phage_integrase"/>
    <property type="match status" value="1"/>
</dbReference>
<keyword evidence="4" id="KW-0233">DNA recombination</keyword>
<sequence length="439" mass="50513">MSYIVRREWSYSFNIQLPRALYPKASFIRMALGLSERRPSIFLASVLAQKLHAHLDDNGPVPIPDLRALLRTWRDEEIASGRYRRSETSWNAVAQIQQPRISKLAAKYFDEGQRNNLWVLNGSKEIKRSLAQLVELTRDVHINELTRDIAAKVKDALIDYPFKYTPEAYKGKTALDVISEGGDYRRIDPITVNNKLRKMTAFVNWCVAHGHLQRNHFDGLKALAPPPKSARESFEPFDLTVLLTEENLRAAARGYTWRYWLPLMARFTGARLEELSQLQKDDIFEQNGIWCMRFDERGTGQRLKNQGSRRTIPIHPELLSYGLLDHWMAIKESGGERLFPDLVESQGKLGTHASKWFLKYRHKLGITSDKKTFHSFRHTFIDDLRDSGVQDSLIKRLVGHEDGAVTFKHYGSRSPIRAMLNAISHITLTGKKTVDRSTE</sequence>
<feature type="domain" description="Tyr recombinase" evidence="5">
    <location>
        <begin position="234"/>
        <end position="425"/>
    </location>
</feature>
<proteinExistence type="inferred from homology"/>
<evidence type="ECO:0000256" key="2">
    <source>
        <dbReference type="ARBA" id="ARBA00022908"/>
    </source>
</evidence>
<evidence type="ECO:0000256" key="1">
    <source>
        <dbReference type="ARBA" id="ARBA00008857"/>
    </source>
</evidence>
<reference evidence="6 7" key="1">
    <citation type="submission" date="2020-03" db="EMBL/GenBank/DDBJ databases">
        <authorList>
            <person name="Wang L."/>
            <person name="He N."/>
            <person name="Li Y."/>
            <person name="Fang Y."/>
            <person name="Zhang F."/>
        </authorList>
    </citation>
    <scope>NUCLEOTIDE SEQUENCE [LARGE SCALE GENOMIC DNA]</scope>
    <source>
        <strain evidence="7">hsmgli-8</strain>
    </source>
</reference>
<dbReference type="PANTHER" id="PTHR30349:SF41">
    <property type="entry name" value="INTEGRASE_RECOMBINASE PROTEIN MJ0367-RELATED"/>
    <property type="match status" value="1"/>
</dbReference>
<dbReference type="InterPro" id="IPR013762">
    <property type="entry name" value="Integrase-like_cat_sf"/>
</dbReference>